<protein>
    <recommendedName>
        <fullName evidence="3">Ubiquinone biosynthesis protein COQ4</fullName>
    </recommendedName>
</protein>
<sequence length="232" mass="25422">MSWKPIRAAKALYSLAALVRDPNRLGQVFEMADALSTPEVIDKMAAALARDPQGDRALDERPRIDVDLQELKRCPEGSLGRAFADTMIAQGLDPKDIPPLQSPDRATYVRAHLYETHDVWHTVTEFGTTWPEEIGLQAFYLAQIPGPLPAVLLAVGCLRVALFEMSARGAMMDAVARGWEMGKSARPLFGVRWNDLWNTPLDEVQAMLGVVPRAGGKSSAKKTTETPALTVS</sequence>
<dbReference type="STRING" id="1391654.AKJ09_01314"/>
<dbReference type="PANTHER" id="PTHR12922">
    <property type="entry name" value="UBIQUINONE BIOSYNTHESIS PROTEIN"/>
    <property type="match status" value="1"/>
</dbReference>
<name>A0A0K1PM94_9BACT</name>
<keyword evidence="2" id="KW-1185">Reference proteome</keyword>
<dbReference type="Pfam" id="PF05019">
    <property type="entry name" value="Coq4"/>
    <property type="match status" value="1"/>
</dbReference>
<dbReference type="PANTHER" id="PTHR12922:SF7">
    <property type="entry name" value="UBIQUINONE BIOSYNTHESIS PROTEIN COQ4 HOMOLOG, MITOCHONDRIAL"/>
    <property type="match status" value="1"/>
</dbReference>
<dbReference type="RefSeq" id="WP_146646211.1">
    <property type="nucleotide sequence ID" value="NZ_CP012333.1"/>
</dbReference>
<organism evidence="1 2">
    <name type="scientific">Labilithrix luteola</name>
    <dbReference type="NCBI Taxonomy" id="1391654"/>
    <lineage>
        <taxon>Bacteria</taxon>
        <taxon>Pseudomonadati</taxon>
        <taxon>Myxococcota</taxon>
        <taxon>Polyangia</taxon>
        <taxon>Polyangiales</taxon>
        <taxon>Labilitrichaceae</taxon>
        <taxon>Labilithrix</taxon>
    </lineage>
</organism>
<dbReference type="AlphaFoldDB" id="A0A0K1PM94"/>
<evidence type="ECO:0000313" key="1">
    <source>
        <dbReference type="EMBL" id="AKU94650.1"/>
    </source>
</evidence>
<accession>A0A0K1PM94</accession>
<dbReference type="PATRIC" id="fig|1391654.3.peg.1330"/>
<dbReference type="GO" id="GO:0006744">
    <property type="term" value="P:ubiquinone biosynthetic process"/>
    <property type="evidence" value="ECO:0007669"/>
    <property type="project" value="InterPro"/>
</dbReference>
<dbReference type="KEGG" id="llu:AKJ09_01314"/>
<dbReference type="Proteomes" id="UP000064967">
    <property type="component" value="Chromosome"/>
</dbReference>
<dbReference type="InterPro" id="IPR007715">
    <property type="entry name" value="Coq4"/>
</dbReference>
<evidence type="ECO:0008006" key="3">
    <source>
        <dbReference type="Google" id="ProtNLM"/>
    </source>
</evidence>
<evidence type="ECO:0000313" key="2">
    <source>
        <dbReference type="Proteomes" id="UP000064967"/>
    </source>
</evidence>
<reference evidence="1 2" key="1">
    <citation type="submission" date="2015-08" db="EMBL/GenBank/DDBJ databases">
        <authorList>
            <person name="Babu N.S."/>
            <person name="Beckwith C.J."/>
            <person name="Beseler K.G."/>
            <person name="Brison A."/>
            <person name="Carone J.V."/>
            <person name="Caskin T.P."/>
            <person name="Diamond M."/>
            <person name="Durham M.E."/>
            <person name="Foxe J.M."/>
            <person name="Go M."/>
            <person name="Henderson B.A."/>
            <person name="Jones I.B."/>
            <person name="McGettigan J.A."/>
            <person name="Micheletti S.J."/>
            <person name="Nasrallah M.E."/>
            <person name="Ortiz D."/>
            <person name="Piller C.R."/>
            <person name="Privatt S.R."/>
            <person name="Schneider S.L."/>
            <person name="Sharp S."/>
            <person name="Smith T.C."/>
            <person name="Stanton J.D."/>
            <person name="Ullery H.E."/>
            <person name="Wilson R.J."/>
            <person name="Serrano M.G."/>
            <person name="Buck G."/>
            <person name="Lee V."/>
            <person name="Wang Y."/>
            <person name="Carvalho R."/>
            <person name="Voegtly L."/>
            <person name="Shi R."/>
            <person name="Duckworth R."/>
            <person name="Johnson A."/>
            <person name="Loviza R."/>
            <person name="Walstead R."/>
            <person name="Shah Z."/>
            <person name="Kiflezghi M."/>
            <person name="Wade K."/>
            <person name="Ball S.L."/>
            <person name="Bradley K.W."/>
            <person name="Asai D.J."/>
            <person name="Bowman C.A."/>
            <person name="Russell D.A."/>
            <person name="Pope W.H."/>
            <person name="Jacobs-Sera D."/>
            <person name="Hendrix R.W."/>
            <person name="Hatfull G.F."/>
        </authorList>
    </citation>
    <scope>NUCLEOTIDE SEQUENCE [LARGE SCALE GENOMIC DNA]</scope>
    <source>
        <strain evidence="1 2">DSM 27648</strain>
    </source>
</reference>
<gene>
    <name evidence="1" type="ORF">AKJ09_01314</name>
</gene>
<dbReference type="EMBL" id="CP012333">
    <property type="protein sequence ID" value="AKU94650.1"/>
    <property type="molecule type" value="Genomic_DNA"/>
</dbReference>
<proteinExistence type="predicted"/>
<dbReference type="OrthoDB" id="9775927at2"/>